<evidence type="ECO:0000256" key="3">
    <source>
        <dbReference type="ARBA" id="ARBA00023043"/>
    </source>
</evidence>
<dbReference type="EC" id="2.3.1.225" evidence="1"/>
<evidence type="ECO:0000313" key="6">
    <source>
        <dbReference type="Proteomes" id="UP001307849"/>
    </source>
</evidence>
<dbReference type="AlphaFoldDB" id="A0AAN8RWC0"/>
<protein>
    <recommendedName>
        <fullName evidence="1">protein S-acyltransferase</fullName>
        <ecNumber evidence="1">2.3.1.225</ecNumber>
    </recommendedName>
</protein>
<sequence>MDHIALRIAEERGREISVVSIGYVGTIGPGLENEVPGYSTSNHKQLWEWAQENTTTILVYLVGKNADDIQGPDGRTSLCWAAFHGNIDAVSLLLNNNADRNIYDKNGYTPLLLAAE</sequence>
<dbReference type="PROSITE" id="PS50088">
    <property type="entry name" value="ANK_REPEAT"/>
    <property type="match status" value="1"/>
</dbReference>
<dbReference type="PANTHER" id="PTHR24161:SF85">
    <property type="entry name" value="PALMITOYLTRANSFERASE HIP14"/>
    <property type="match status" value="1"/>
</dbReference>
<dbReference type="Pfam" id="PF12796">
    <property type="entry name" value="Ank_2"/>
    <property type="match status" value="1"/>
</dbReference>
<keyword evidence="3 4" id="KW-0040">ANK repeat</keyword>
<dbReference type="InterPro" id="IPR036770">
    <property type="entry name" value="Ankyrin_rpt-contain_sf"/>
</dbReference>
<evidence type="ECO:0000256" key="4">
    <source>
        <dbReference type="PROSITE-ProRule" id="PRU00023"/>
    </source>
</evidence>
<evidence type="ECO:0000256" key="2">
    <source>
        <dbReference type="ARBA" id="ARBA00022737"/>
    </source>
</evidence>
<dbReference type="SMART" id="SM00248">
    <property type="entry name" value="ANK"/>
    <property type="match status" value="1"/>
</dbReference>
<accession>A0AAN8RWC0</accession>
<name>A0AAN8RWC0_9PEZI</name>
<keyword evidence="2" id="KW-0677">Repeat</keyword>
<feature type="repeat" description="ANK" evidence="4">
    <location>
        <begin position="73"/>
        <end position="105"/>
    </location>
</feature>
<evidence type="ECO:0000313" key="5">
    <source>
        <dbReference type="EMBL" id="KAK6510401.1"/>
    </source>
</evidence>
<dbReference type="EMBL" id="JAVHJM010000007">
    <property type="protein sequence ID" value="KAK6510401.1"/>
    <property type="molecule type" value="Genomic_DNA"/>
</dbReference>
<dbReference type="InterPro" id="IPR002110">
    <property type="entry name" value="Ankyrin_rpt"/>
</dbReference>
<evidence type="ECO:0000256" key="1">
    <source>
        <dbReference type="ARBA" id="ARBA00012210"/>
    </source>
</evidence>
<dbReference type="GO" id="GO:0019706">
    <property type="term" value="F:protein-cysteine S-palmitoyltransferase activity"/>
    <property type="evidence" value="ECO:0007669"/>
    <property type="project" value="UniProtKB-EC"/>
</dbReference>
<reference evidence="5 6" key="1">
    <citation type="submission" date="2019-10" db="EMBL/GenBank/DDBJ databases">
        <authorList>
            <person name="Palmer J.M."/>
        </authorList>
    </citation>
    <scope>NUCLEOTIDE SEQUENCE [LARGE SCALE GENOMIC DNA]</scope>
    <source>
        <strain evidence="5 6">TWF506</strain>
    </source>
</reference>
<dbReference type="PROSITE" id="PS50297">
    <property type="entry name" value="ANK_REP_REGION"/>
    <property type="match status" value="1"/>
</dbReference>
<dbReference type="PANTHER" id="PTHR24161">
    <property type="entry name" value="ANK_REP_REGION DOMAIN-CONTAINING PROTEIN-RELATED"/>
    <property type="match status" value="1"/>
</dbReference>
<organism evidence="5 6">
    <name type="scientific">Arthrobotrys conoides</name>
    <dbReference type="NCBI Taxonomy" id="74498"/>
    <lineage>
        <taxon>Eukaryota</taxon>
        <taxon>Fungi</taxon>
        <taxon>Dikarya</taxon>
        <taxon>Ascomycota</taxon>
        <taxon>Pezizomycotina</taxon>
        <taxon>Orbiliomycetes</taxon>
        <taxon>Orbiliales</taxon>
        <taxon>Orbiliaceae</taxon>
        <taxon>Arthrobotrys</taxon>
    </lineage>
</organism>
<gene>
    <name evidence="5" type="ORF">TWF506_009511</name>
</gene>
<dbReference type="SUPFAM" id="SSF48403">
    <property type="entry name" value="Ankyrin repeat"/>
    <property type="match status" value="1"/>
</dbReference>
<proteinExistence type="predicted"/>
<keyword evidence="6" id="KW-1185">Reference proteome</keyword>
<comment type="caution">
    <text evidence="5">The sequence shown here is derived from an EMBL/GenBank/DDBJ whole genome shotgun (WGS) entry which is preliminary data.</text>
</comment>
<dbReference type="Gene3D" id="1.25.40.20">
    <property type="entry name" value="Ankyrin repeat-containing domain"/>
    <property type="match status" value="1"/>
</dbReference>
<dbReference type="Proteomes" id="UP001307849">
    <property type="component" value="Unassembled WGS sequence"/>
</dbReference>